<feature type="region of interest" description="Disordered" evidence="1">
    <location>
        <begin position="425"/>
        <end position="446"/>
    </location>
</feature>
<organism evidence="2 3">
    <name type="scientific">Linnemannia schmuckeri</name>
    <dbReference type="NCBI Taxonomy" id="64567"/>
    <lineage>
        <taxon>Eukaryota</taxon>
        <taxon>Fungi</taxon>
        <taxon>Fungi incertae sedis</taxon>
        <taxon>Mucoromycota</taxon>
        <taxon>Mortierellomycotina</taxon>
        <taxon>Mortierellomycetes</taxon>
        <taxon>Mortierellales</taxon>
        <taxon>Mortierellaceae</taxon>
        <taxon>Linnemannia</taxon>
    </lineage>
</organism>
<comment type="caution">
    <text evidence="2">The sequence shown here is derived from an EMBL/GenBank/DDBJ whole genome shotgun (WGS) entry which is preliminary data.</text>
</comment>
<evidence type="ECO:0000313" key="2">
    <source>
        <dbReference type="EMBL" id="KAF9152035.1"/>
    </source>
</evidence>
<feature type="compositionally biased region" description="Polar residues" evidence="1">
    <location>
        <begin position="176"/>
        <end position="193"/>
    </location>
</feature>
<protein>
    <submittedName>
        <fullName evidence="2">Uncharacterized protein</fullName>
    </submittedName>
</protein>
<dbReference type="Proteomes" id="UP000748756">
    <property type="component" value="Unassembled WGS sequence"/>
</dbReference>
<keyword evidence="3" id="KW-1185">Reference proteome</keyword>
<sequence>CAENNTIPPDLDDCLKGDEIEMLFHRYQTEVDELYRKQGADAEATKELEQENRAVEWNGENSLSRGYLAQTLSLLNSSATSVRESPYLNNRDSRSNPEHATYFCNAMRMLRFALLDLWGYTCTRFGPDDWKQCCLLFNTYMDAPRSIENLKATRKKLLKKAQPLPFDRETMAISTSAGPLQDTPSHQTSTTGATHHRGRTLHGALFPSYLSLCKRDIPYKLKYTHTDIDNVASQPQRSLIIPPTKLQQEISPFIENLFPGNADWHKGYQELDCAETIRLALVLAHLRKVILQDYAVLTAGDPSELSLSARHHLAKQHSILLSLQFKKFATRLWNASHTDQSATDAHDELIGEPDDPFISNAAVQDCQAQFQDQEEGVKVCMRYPSNNPPTPHDNSSMSLHTIPAAQPVTVGEHFAGDASPTLVSSPIPNDQSPAAKVGTNTQPTNATRDFTQRRDETKSPMLTQSDHFAVTFEMALTTMSSGFFAELETIQATMTNKLAEEIEVARAAMKSQRTAEFEAARTDMRNQLSEEFEETRTSINNQFSEESAAAQASVEGVHLRTVEIELSIRGLWTTMAAEHVNPMRSLRHANGNYGSRPRSQSLRLSEDMDDDMRVEAEEGKKEDEQRMELQYDSDTMLQDIDYGENDNLQEENIEINDDEAEVMPSQSLRVFGSVWEEWFSAEDNKPSIWSLNKHHRQWKRKMKDRTVIHYWLKRIIVQEVMKEIVLLSETIGGGEREGTRHQQQQQRMALEDRIEKALEIVQRGVAEAGTIWDFQKAPHTRGTIGTS</sequence>
<reference evidence="2" key="1">
    <citation type="journal article" date="2020" name="Fungal Divers.">
        <title>Resolving the Mortierellaceae phylogeny through synthesis of multi-gene phylogenetics and phylogenomics.</title>
        <authorList>
            <person name="Vandepol N."/>
            <person name="Liber J."/>
            <person name="Desiro A."/>
            <person name="Na H."/>
            <person name="Kennedy M."/>
            <person name="Barry K."/>
            <person name="Grigoriev I.V."/>
            <person name="Miller A.N."/>
            <person name="O'Donnell K."/>
            <person name="Stajich J.E."/>
            <person name="Bonito G."/>
        </authorList>
    </citation>
    <scope>NUCLEOTIDE SEQUENCE</scope>
    <source>
        <strain evidence="2">NRRL 6426</strain>
    </source>
</reference>
<feature type="non-terminal residue" evidence="2">
    <location>
        <position position="787"/>
    </location>
</feature>
<evidence type="ECO:0000313" key="3">
    <source>
        <dbReference type="Proteomes" id="UP000748756"/>
    </source>
</evidence>
<accession>A0A9P5S2P5</accession>
<gene>
    <name evidence="2" type="ORF">BG015_005889</name>
</gene>
<dbReference type="AlphaFoldDB" id="A0A9P5S2P5"/>
<dbReference type="InterPro" id="IPR038279">
    <property type="entry name" value="Ndc10_dom2_sf"/>
</dbReference>
<feature type="region of interest" description="Disordered" evidence="1">
    <location>
        <begin position="176"/>
        <end position="195"/>
    </location>
</feature>
<feature type="compositionally biased region" description="Basic and acidic residues" evidence="1">
    <location>
        <begin position="611"/>
        <end position="626"/>
    </location>
</feature>
<evidence type="ECO:0000256" key="1">
    <source>
        <dbReference type="SAM" id="MobiDB-lite"/>
    </source>
</evidence>
<dbReference type="EMBL" id="JAAAUQ010000274">
    <property type="protein sequence ID" value="KAF9152035.1"/>
    <property type="molecule type" value="Genomic_DNA"/>
</dbReference>
<proteinExistence type="predicted"/>
<name>A0A9P5S2P5_9FUNG</name>
<feature type="region of interest" description="Disordered" evidence="1">
    <location>
        <begin position="588"/>
        <end position="626"/>
    </location>
</feature>
<dbReference type="OrthoDB" id="2449835at2759"/>
<dbReference type="GO" id="GO:0003677">
    <property type="term" value="F:DNA binding"/>
    <property type="evidence" value="ECO:0007669"/>
    <property type="project" value="InterPro"/>
</dbReference>
<dbReference type="Gene3D" id="1.10.443.20">
    <property type="entry name" value="Centromere DNA-binding protein complex CBF3 subunit, domain 2"/>
    <property type="match status" value="1"/>
</dbReference>